<dbReference type="InterPro" id="IPR050113">
    <property type="entry name" value="Ub_conjugating_enzyme"/>
</dbReference>
<feature type="domain" description="UBC core" evidence="1">
    <location>
        <begin position="3"/>
        <end position="143"/>
    </location>
</feature>
<evidence type="ECO:0000313" key="4">
    <source>
        <dbReference type="Proteomes" id="UP000018208"/>
    </source>
</evidence>
<proteinExistence type="predicted"/>
<dbReference type="OrthoDB" id="9978460at2759"/>
<evidence type="ECO:0000313" key="3">
    <source>
        <dbReference type="EMBL" id="KAH0576830.1"/>
    </source>
</evidence>
<organism evidence="2">
    <name type="scientific">Spironucleus salmonicida</name>
    <dbReference type="NCBI Taxonomy" id="348837"/>
    <lineage>
        <taxon>Eukaryota</taxon>
        <taxon>Metamonada</taxon>
        <taxon>Diplomonadida</taxon>
        <taxon>Hexamitidae</taxon>
        <taxon>Hexamitinae</taxon>
        <taxon>Spironucleus</taxon>
    </lineage>
</organism>
<dbReference type="InterPro" id="IPR000608">
    <property type="entry name" value="UBC"/>
</dbReference>
<reference evidence="2 3" key="1">
    <citation type="journal article" date="2014" name="PLoS Genet.">
        <title>The Genome of Spironucleus salmonicida Highlights a Fish Pathogen Adapted to Fluctuating Environments.</title>
        <authorList>
            <person name="Xu F."/>
            <person name="Jerlstrom-Hultqvist J."/>
            <person name="Einarsson E."/>
            <person name="Astvaldsson A."/>
            <person name="Svard S.G."/>
            <person name="Andersson J.O."/>
        </authorList>
    </citation>
    <scope>NUCLEOTIDE SEQUENCE</scope>
    <source>
        <strain evidence="3">ATCC 50377</strain>
    </source>
</reference>
<dbReference type="AlphaFoldDB" id="V6LND8"/>
<keyword evidence="4" id="KW-1185">Reference proteome</keyword>
<dbReference type="SUPFAM" id="SSF54495">
    <property type="entry name" value="UBC-like"/>
    <property type="match status" value="1"/>
</dbReference>
<reference evidence="3" key="2">
    <citation type="submission" date="2020-12" db="EMBL/GenBank/DDBJ databases">
        <title>New Spironucleus salmonicida genome in near-complete chromosomes.</title>
        <authorList>
            <person name="Xu F."/>
            <person name="Kurt Z."/>
            <person name="Jimenez-Gonzalez A."/>
            <person name="Astvaldsson A."/>
            <person name="Andersson J.O."/>
            <person name="Svard S.G."/>
        </authorList>
    </citation>
    <scope>NUCLEOTIDE SEQUENCE</scope>
    <source>
        <strain evidence="3">ATCC 50377</strain>
    </source>
</reference>
<dbReference type="Pfam" id="PF00179">
    <property type="entry name" value="UQ_con"/>
    <property type="match status" value="1"/>
</dbReference>
<dbReference type="PROSITE" id="PS50127">
    <property type="entry name" value="UBC_2"/>
    <property type="match status" value="1"/>
</dbReference>
<dbReference type="InterPro" id="IPR016135">
    <property type="entry name" value="UBQ-conjugating_enzyme/RWD"/>
</dbReference>
<name>V6LND8_9EUKA</name>
<accession>V6LND8</accession>
<sequence length="143" mass="16723">MISNTRRLQNELKLFRENPPIQCSGGPQDNNIFQWECQVVGSNTSAYSGKIFKIIFNFPQEYPFKQPICEFLTPIYHPNLSIGILEIEILDQWLPVYTVSKVLEFIRNLLQDPNIENYICNQEAASKYQEDIETFTQEVDKIE</sequence>
<protein>
    <submittedName>
        <fullName evidence="2">Ubiquitin-conjugating enzyme E2</fullName>
    </submittedName>
</protein>
<dbReference type="SMART" id="SM00212">
    <property type="entry name" value="UBCc"/>
    <property type="match status" value="1"/>
</dbReference>
<evidence type="ECO:0000259" key="1">
    <source>
        <dbReference type="PROSITE" id="PS50127"/>
    </source>
</evidence>
<dbReference type="Gene3D" id="3.10.110.10">
    <property type="entry name" value="Ubiquitin Conjugating Enzyme"/>
    <property type="match status" value="1"/>
</dbReference>
<dbReference type="Proteomes" id="UP000018208">
    <property type="component" value="Unassembled WGS sequence"/>
</dbReference>
<dbReference type="VEuPathDB" id="GiardiaDB:SS50377_20176"/>
<dbReference type="EMBL" id="KI546100">
    <property type="protein sequence ID" value="EST45231.1"/>
    <property type="molecule type" value="Genomic_DNA"/>
</dbReference>
<dbReference type="EMBL" id="AUWU02000001">
    <property type="protein sequence ID" value="KAH0576830.1"/>
    <property type="molecule type" value="Genomic_DNA"/>
</dbReference>
<evidence type="ECO:0000313" key="2">
    <source>
        <dbReference type="EMBL" id="EST45231.1"/>
    </source>
</evidence>
<dbReference type="PANTHER" id="PTHR24067">
    <property type="entry name" value="UBIQUITIN-CONJUGATING ENZYME E2"/>
    <property type="match status" value="1"/>
</dbReference>
<gene>
    <name evidence="2" type="ORF">SS50377_14806</name>
    <name evidence="3" type="ORF">SS50377_20176</name>
</gene>